<dbReference type="InterPro" id="IPR013022">
    <property type="entry name" value="Xyl_isomerase-like_TIM-brl"/>
</dbReference>
<dbReference type="PANTHER" id="PTHR12110">
    <property type="entry name" value="HYDROXYPYRUVATE ISOMERASE"/>
    <property type="match status" value="1"/>
</dbReference>
<sequence length="278" mass="30285">MRLSISNIAWDPQDDESVAGLLKQYSVDAIDVAPSKYFPDLANARKEDILSVRDWWKAKGVEITGMQSLLFGTTGLNVFGSDRSRGELIKHLSHVCRVGQGLGAKFLVFGSPKNRDRSGLSDNEVSSIAIPFFRAIGDIAGEYGTTICLEPNPVCYGANYMVTNTETAQVVREVDHPFIRMQFDTGAITISNEDPLLTLDQCADIIGHVHASEPNLVPLGDGATDHVTMSRILHERLPNHVVCIEMLGLKSEPNPVSIERALGVAVSCYRENLSGCAS</sequence>
<dbReference type="Proteomes" id="UP000412311">
    <property type="component" value="Unassembled WGS sequence"/>
</dbReference>
<name>A0A5E7SSN6_PSEFL</name>
<dbReference type="EMBL" id="CABVJG010000003">
    <property type="protein sequence ID" value="VVP89416.1"/>
    <property type="molecule type" value="Genomic_DNA"/>
</dbReference>
<dbReference type="AlphaFoldDB" id="A0A5E7SSN6"/>
<dbReference type="RefSeq" id="WP_150793038.1">
    <property type="nucleotide sequence ID" value="NZ_CABVJG010000003.1"/>
</dbReference>
<dbReference type="Gene3D" id="3.20.20.150">
    <property type="entry name" value="Divalent-metal-dependent TIM barrel enzymes"/>
    <property type="match status" value="1"/>
</dbReference>
<dbReference type="SUPFAM" id="SSF51658">
    <property type="entry name" value="Xylose isomerase-like"/>
    <property type="match status" value="1"/>
</dbReference>
<dbReference type="InterPro" id="IPR036237">
    <property type="entry name" value="Xyl_isomerase-like_sf"/>
</dbReference>
<evidence type="ECO:0000259" key="1">
    <source>
        <dbReference type="Pfam" id="PF01261"/>
    </source>
</evidence>
<evidence type="ECO:0000313" key="2">
    <source>
        <dbReference type="EMBL" id="VVP89416.1"/>
    </source>
</evidence>
<feature type="domain" description="Xylose isomerase-like TIM barrel" evidence="1">
    <location>
        <begin position="22"/>
        <end position="250"/>
    </location>
</feature>
<dbReference type="PANTHER" id="PTHR12110:SF21">
    <property type="entry name" value="XYLOSE ISOMERASE-LIKE TIM BARREL DOMAIN-CONTAINING PROTEIN"/>
    <property type="match status" value="1"/>
</dbReference>
<gene>
    <name evidence="2" type="ORF">PS925_01239</name>
</gene>
<organism evidence="2 3">
    <name type="scientific">Pseudomonas fluorescens</name>
    <dbReference type="NCBI Taxonomy" id="294"/>
    <lineage>
        <taxon>Bacteria</taxon>
        <taxon>Pseudomonadati</taxon>
        <taxon>Pseudomonadota</taxon>
        <taxon>Gammaproteobacteria</taxon>
        <taxon>Pseudomonadales</taxon>
        <taxon>Pseudomonadaceae</taxon>
        <taxon>Pseudomonas</taxon>
    </lineage>
</organism>
<evidence type="ECO:0000313" key="3">
    <source>
        <dbReference type="Proteomes" id="UP000412311"/>
    </source>
</evidence>
<dbReference type="Pfam" id="PF01261">
    <property type="entry name" value="AP_endonuc_2"/>
    <property type="match status" value="1"/>
</dbReference>
<accession>A0A5E7SSN6</accession>
<proteinExistence type="predicted"/>
<reference evidence="2 3" key="1">
    <citation type="submission" date="2019-09" db="EMBL/GenBank/DDBJ databases">
        <authorList>
            <person name="Chandra G."/>
            <person name="Truman W A."/>
        </authorList>
    </citation>
    <scope>NUCLEOTIDE SEQUENCE [LARGE SCALE GENOMIC DNA]</scope>
    <source>
        <strain evidence="2">PS925</strain>
    </source>
</reference>
<dbReference type="InterPro" id="IPR050312">
    <property type="entry name" value="IolE/XylAMocC-like"/>
</dbReference>
<protein>
    <recommendedName>
        <fullName evidence="1">Xylose isomerase-like TIM barrel domain-containing protein</fullName>
    </recommendedName>
</protein>